<dbReference type="EMBL" id="JAAGNZ010000002">
    <property type="protein sequence ID" value="NEU69551.1"/>
    <property type="molecule type" value="Genomic_DNA"/>
</dbReference>
<comment type="caution">
    <text evidence="1">The sequence shown here is derived from an EMBL/GenBank/DDBJ whole genome shotgun (WGS) entry which is preliminary data.</text>
</comment>
<evidence type="ECO:0000313" key="2">
    <source>
        <dbReference type="Proteomes" id="UP000477386"/>
    </source>
</evidence>
<name>A0A6M0IQA1_9BACT</name>
<keyword evidence="2" id="KW-1185">Reference proteome</keyword>
<sequence length="77" mass="9305">MPCDDVRIWSSARAYKLYQTKTDYPAWRKQFWPYIAEHYVADYKASVNKLNLFPCLDSDYRRWGGRQQRPTPRSIDL</sequence>
<protein>
    <submittedName>
        <fullName evidence="1">Uncharacterized protein</fullName>
    </submittedName>
</protein>
<gene>
    <name evidence="1" type="ORF">GK091_21905</name>
</gene>
<dbReference type="Proteomes" id="UP000477386">
    <property type="component" value="Unassembled WGS sequence"/>
</dbReference>
<proteinExistence type="predicted"/>
<reference evidence="1 2" key="1">
    <citation type="submission" date="2020-02" db="EMBL/GenBank/DDBJ databases">
        <title>Draft genome sequence of two Spirosoma agri KCTC 52727 and Spirosoma terrae KCTC 52035.</title>
        <authorList>
            <person name="Rojas J."/>
            <person name="Ambika Manirajan B."/>
            <person name="Ratering S."/>
            <person name="Suarez C."/>
            <person name="Schnell S."/>
        </authorList>
    </citation>
    <scope>NUCLEOTIDE SEQUENCE [LARGE SCALE GENOMIC DNA]</scope>
    <source>
        <strain evidence="1 2">KCTC 52727</strain>
    </source>
</reference>
<accession>A0A6M0IQA1</accession>
<evidence type="ECO:0000313" key="1">
    <source>
        <dbReference type="EMBL" id="NEU69551.1"/>
    </source>
</evidence>
<dbReference type="AlphaFoldDB" id="A0A6M0IQA1"/>
<dbReference type="RefSeq" id="WP_164041994.1">
    <property type="nucleotide sequence ID" value="NZ_JAAGNZ010000002.1"/>
</dbReference>
<organism evidence="1 2">
    <name type="scientific">Spirosoma agri</name>
    <dbReference type="NCBI Taxonomy" id="1987381"/>
    <lineage>
        <taxon>Bacteria</taxon>
        <taxon>Pseudomonadati</taxon>
        <taxon>Bacteroidota</taxon>
        <taxon>Cytophagia</taxon>
        <taxon>Cytophagales</taxon>
        <taxon>Cytophagaceae</taxon>
        <taxon>Spirosoma</taxon>
    </lineage>
</organism>